<dbReference type="PROSITE" id="PS51318">
    <property type="entry name" value="TAT"/>
    <property type="match status" value="1"/>
</dbReference>
<accession>A0A7I7XQR0</accession>
<evidence type="ECO:0000313" key="1">
    <source>
        <dbReference type="EMBL" id="BBZ31586.1"/>
    </source>
</evidence>
<dbReference type="Proteomes" id="UP000466931">
    <property type="component" value="Chromosome"/>
</dbReference>
<reference evidence="1" key="2">
    <citation type="submission" date="2020-02" db="EMBL/GenBank/DDBJ databases">
        <authorList>
            <person name="Matsumoto Y."/>
            <person name="Motooka D."/>
            <person name="Nakamura S."/>
        </authorList>
    </citation>
    <scope>NUCLEOTIDE SEQUENCE</scope>
    <source>
        <strain evidence="1">JCM 13671</strain>
    </source>
</reference>
<dbReference type="InterPro" id="IPR006311">
    <property type="entry name" value="TAT_signal"/>
</dbReference>
<gene>
    <name evidence="1" type="ORF">MCNF_01910</name>
</gene>
<protein>
    <submittedName>
        <fullName evidence="1">Uncharacterized protein</fullName>
    </submittedName>
</protein>
<evidence type="ECO:0000313" key="2">
    <source>
        <dbReference type="Proteomes" id="UP000466931"/>
    </source>
</evidence>
<dbReference type="AlphaFoldDB" id="A0A7I7XQR0"/>
<dbReference type="EMBL" id="AP022612">
    <property type="protein sequence ID" value="BBZ31586.1"/>
    <property type="molecule type" value="Genomic_DNA"/>
</dbReference>
<dbReference type="RefSeq" id="WP_085153545.1">
    <property type="nucleotide sequence ID" value="NZ_AP022612.1"/>
</dbReference>
<sequence length="132" mass="12987">MLNLNSRTRRVVVAGSFALALSAVPAAAILVPGSPAATPVAACPAGEVEDLFTLRCISSVSPNVHGGLYPTGSPNVGAETNAPKLEGVPCPGSVPGVCLERSPGGAPTPGQVGNETLHPGAQAELGGENAAR</sequence>
<organism evidence="1 2">
    <name type="scientific">Mycolicibacterium confluentis</name>
    <dbReference type="NCBI Taxonomy" id="28047"/>
    <lineage>
        <taxon>Bacteria</taxon>
        <taxon>Bacillati</taxon>
        <taxon>Actinomycetota</taxon>
        <taxon>Actinomycetes</taxon>
        <taxon>Mycobacteriales</taxon>
        <taxon>Mycobacteriaceae</taxon>
        <taxon>Mycolicibacterium</taxon>
    </lineage>
</organism>
<proteinExistence type="predicted"/>
<reference evidence="1" key="1">
    <citation type="journal article" date="2019" name="Emerg. Microbes Infect.">
        <title>Comprehensive subspecies identification of 175 nontuberculous mycobacteria species based on 7547 genomic profiles.</title>
        <authorList>
            <person name="Matsumoto Y."/>
            <person name="Kinjo T."/>
            <person name="Motooka D."/>
            <person name="Nabeya D."/>
            <person name="Jung N."/>
            <person name="Uechi K."/>
            <person name="Horii T."/>
            <person name="Iida T."/>
            <person name="Fujita J."/>
            <person name="Nakamura S."/>
        </authorList>
    </citation>
    <scope>NUCLEOTIDE SEQUENCE [LARGE SCALE GENOMIC DNA]</scope>
    <source>
        <strain evidence="1">JCM 13671</strain>
    </source>
</reference>
<dbReference type="OrthoDB" id="4729274at2"/>
<name>A0A7I7XQR0_9MYCO</name>
<keyword evidence="2" id="KW-1185">Reference proteome</keyword>